<keyword evidence="8" id="KW-0560">Oxidoreductase</keyword>
<evidence type="ECO:0000313" key="8">
    <source>
        <dbReference type="EMBL" id="MBC8530738.1"/>
    </source>
</evidence>
<organism evidence="8 9">
    <name type="scientific">Gehongia tenuis</name>
    <dbReference type="NCBI Taxonomy" id="2763655"/>
    <lineage>
        <taxon>Bacteria</taxon>
        <taxon>Bacillati</taxon>
        <taxon>Bacillota</taxon>
        <taxon>Clostridia</taxon>
        <taxon>Christensenellales</taxon>
        <taxon>Christensenellaceae</taxon>
        <taxon>Gehongia</taxon>
    </lineage>
</organism>
<keyword evidence="4 7" id="KW-0408">Iron</keyword>
<dbReference type="Proteomes" id="UP000623172">
    <property type="component" value="Unassembled WGS sequence"/>
</dbReference>
<dbReference type="Gene3D" id="1.10.10.1590">
    <property type="entry name" value="NADH-quinone oxidoreductase subunit E"/>
    <property type="match status" value="1"/>
</dbReference>
<dbReference type="Gene3D" id="3.40.30.10">
    <property type="entry name" value="Glutaredoxin"/>
    <property type="match status" value="1"/>
</dbReference>
<protein>
    <submittedName>
        <fullName evidence="8">NADH-quinone oxidoreductase subunit NuoE</fullName>
        <ecNumber evidence="8">1.6.5.11</ecNumber>
    </submittedName>
</protein>
<dbReference type="PROSITE" id="PS01099">
    <property type="entry name" value="COMPLEX1_24K"/>
    <property type="match status" value="1"/>
</dbReference>
<dbReference type="InterPro" id="IPR042128">
    <property type="entry name" value="NuoE_dom"/>
</dbReference>
<evidence type="ECO:0000256" key="4">
    <source>
        <dbReference type="ARBA" id="ARBA00023004"/>
    </source>
</evidence>
<evidence type="ECO:0000256" key="3">
    <source>
        <dbReference type="ARBA" id="ARBA00022723"/>
    </source>
</evidence>
<dbReference type="InterPro" id="IPR041921">
    <property type="entry name" value="NuoE_N"/>
</dbReference>
<dbReference type="PIRSF" id="PIRSF000216">
    <property type="entry name" value="NADH_DH_24kDa"/>
    <property type="match status" value="1"/>
</dbReference>
<dbReference type="PANTHER" id="PTHR43342">
    <property type="entry name" value="NADH-QUINONE OXIDOREDUCTASE, E SUBUNIT"/>
    <property type="match status" value="1"/>
</dbReference>
<evidence type="ECO:0000256" key="2">
    <source>
        <dbReference type="ARBA" id="ARBA00022714"/>
    </source>
</evidence>
<dbReference type="GO" id="GO:0016491">
    <property type="term" value="F:oxidoreductase activity"/>
    <property type="evidence" value="ECO:0007669"/>
    <property type="project" value="UniProtKB-KW"/>
</dbReference>
<dbReference type="InterPro" id="IPR036249">
    <property type="entry name" value="Thioredoxin-like_sf"/>
</dbReference>
<evidence type="ECO:0000313" key="9">
    <source>
        <dbReference type="Proteomes" id="UP000623172"/>
    </source>
</evidence>
<sequence length="158" mass="17216">MSHETQEKAAQLQAVIEEYKGKPGNLMPVMQKAQGIYGYLPLEVQNAIAEGLDVPMTEVYGVATFYSQFNLELKGKYTIGVCLGTACYVKNSQKVLNALAEALGIEVGKTTPDGLFTLEATRCLGCCGLAPVMMINNDVYGRLKPEEVKGILEKYKEA</sequence>
<keyword evidence="5 7" id="KW-0411">Iron-sulfur</keyword>
<feature type="binding site" evidence="7">
    <location>
        <position position="82"/>
    </location>
    <ligand>
        <name>[2Fe-2S] cluster</name>
        <dbReference type="ChEBI" id="CHEBI:190135"/>
    </ligand>
</feature>
<dbReference type="InterPro" id="IPR002023">
    <property type="entry name" value="NuoE-like"/>
</dbReference>
<dbReference type="SUPFAM" id="SSF52833">
    <property type="entry name" value="Thioredoxin-like"/>
    <property type="match status" value="1"/>
</dbReference>
<reference evidence="8" key="1">
    <citation type="submission" date="2020-08" db="EMBL/GenBank/DDBJ databases">
        <title>Genome public.</title>
        <authorList>
            <person name="Liu C."/>
            <person name="Sun Q."/>
        </authorList>
    </citation>
    <scope>NUCLEOTIDE SEQUENCE</scope>
    <source>
        <strain evidence="8">NSJ-53</strain>
    </source>
</reference>
<proteinExistence type="inferred from homology"/>
<dbReference type="EMBL" id="JACRSR010000001">
    <property type="protein sequence ID" value="MBC8530738.1"/>
    <property type="molecule type" value="Genomic_DNA"/>
</dbReference>
<dbReference type="GO" id="GO:0051537">
    <property type="term" value="F:2 iron, 2 sulfur cluster binding"/>
    <property type="evidence" value="ECO:0007669"/>
    <property type="project" value="UniProtKB-KW"/>
</dbReference>
<name>A0A926D2U8_9FIRM</name>
<dbReference type="NCBIfam" id="NF005722">
    <property type="entry name" value="PRK07539.1-2"/>
    <property type="match status" value="1"/>
</dbReference>
<evidence type="ECO:0000256" key="7">
    <source>
        <dbReference type="PIRSR" id="PIRSR000216-1"/>
    </source>
</evidence>
<dbReference type="AlphaFoldDB" id="A0A926D2U8"/>
<keyword evidence="3 7" id="KW-0479">Metal-binding</keyword>
<evidence type="ECO:0000256" key="1">
    <source>
        <dbReference type="ARBA" id="ARBA00010643"/>
    </source>
</evidence>
<comment type="caution">
    <text evidence="8">The sequence shown here is derived from an EMBL/GenBank/DDBJ whole genome shotgun (WGS) entry which is preliminary data.</text>
</comment>
<dbReference type="FunFam" id="1.10.10.1590:FF:000001">
    <property type="entry name" value="NADH-quinone oxidoreductase subunit E"/>
    <property type="match status" value="1"/>
</dbReference>
<feature type="binding site" evidence="7">
    <location>
        <position position="127"/>
    </location>
    <ligand>
        <name>[2Fe-2S] cluster</name>
        <dbReference type="ChEBI" id="CHEBI:190135"/>
    </ligand>
</feature>
<keyword evidence="2 7" id="KW-0001">2Fe-2S</keyword>
<evidence type="ECO:0000256" key="6">
    <source>
        <dbReference type="ARBA" id="ARBA00034078"/>
    </source>
</evidence>
<dbReference type="GO" id="GO:0046872">
    <property type="term" value="F:metal ion binding"/>
    <property type="evidence" value="ECO:0007669"/>
    <property type="project" value="UniProtKB-KW"/>
</dbReference>
<dbReference type="EC" id="1.6.5.11" evidence="8"/>
<dbReference type="FunFam" id="3.40.30.10:FF:000015">
    <property type="entry name" value="NADH-quinone oxidoreductase subunit E"/>
    <property type="match status" value="1"/>
</dbReference>
<dbReference type="Pfam" id="PF01257">
    <property type="entry name" value="2Fe-2S_thioredx"/>
    <property type="match status" value="1"/>
</dbReference>
<evidence type="ECO:0000256" key="5">
    <source>
        <dbReference type="ARBA" id="ARBA00023014"/>
    </source>
</evidence>
<dbReference type="RefSeq" id="WP_249314708.1">
    <property type="nucleotide sequence ID" value="NZ_JACRSR010000001.1"/>
</dbReference>
<feature type="binding site" evidence="7">
    <location>
        <position position="87"/>
    </location>
    <ligand>
        <name>[2Fe-2S] cluster</name>
        <dbReference type="ChEBI" id="CHEBI:190135"/>
    </ligand>
</feature>
<dbReference type="InterPro" id="IPR028431">
    <property type="entry name" value="NADP_DH_HndA-like"/>
</dbReference>
<dbReference type="PANTHER" id="PTHR43342:SF1">
    <property type="entry name" value="BIFURCATING [FEFE] HYDROGENASE GAMMA SUBUNIT"/>
    <property type="match status" value="1"/>
</dbReference>
<gene>
    <name evidence="8" type="primary">nuoE</name>
    <name evidence="8" type="ORF">H8696_02630</name>
</gene>
<keyword evidence="9" id="KW-1185">Reference proteome</keyword>
<feature type="binding site" evidence="7">
    <location>
        <position position="123"/>
    </location>
    <ligand>
        <name>[2Fe-2S] cluster</name>
        <dbReference type="ChEBI" id="CHEBI:190135"/>
    </ligand>
</feature>
<comment type="similarity">
    <text evidence="1">Belongs to the complex I 24 kDa subunit family.</text>
</comment>
<dbReference type="CDD" id="cd03064">
    <property type="entry name" value="TRX_Fd_NuoE"/>
    <property type="match status" value="1"/>
</dbReference>
<comment type="cofactor">
    <cofactor evidence="7">
        <name>[2Fe-2S] cluster</name>
        <dbReference type="ChEBI" id="CHEBI:190135"/>
    </cofactor>
    <text evidence="7">Binds 1 [2Fe-2S] cluster.</text>
</comment>
<comment type="cofactor">
    <cofactor evidence="6">
        <name>[2Fe-2S] cluster</name>
        <dbReference type="ChEBI" id="CHEBI:190135"/>
    </cofactor>
</comment>
<accession>A0A926D2U8</accession>